<feature type="domain" description="TOD1/MUCI70 glycosyltransferase-like" evidence="4">
    <location>
        <begin position="445"/>
        <end position="763"/>
    </location>
</feature>
<evidence type="ECO:0000313" key="6">
    <source>
        <dbReference type="Proteomes" id="UP000886520"/>
    </source>
</evidence>
<evidence type="ECO:0000256" key="2">
    <source>
        <dbReference type="SAM" id="MobiDB-lite"/>
    </source>
</evidence>
<dbReference type="InterPro" id="IPR006852">
    <property type="entry name" value="TOD1_MUCI70"/>
</dbReference>
<keyword evidence="1" id="KW-0175">Coiled coil</keyword>
<feature type="compositionally biased region" description="Acidic residues" evidence="2">
    <location>
        <begin position="330"/>
        <end position="339"/>
    </location>
</feature>
<feature type="compositionally biased region" description="Basic and acidic residues" evidence="2">
    <location>
        <begin position="368"/>
        <end position="381"/>
    </location>
</feature>
<reference evidence="5" key="1">
    <citation type="submission" date="2021-01" db="EMBL/GenBank/DDBJ databases">
        <title>Adiantum capillus-veneris genome.</title>
        <authorList>
            <person name="Fang Y."/>
            <person name="Liao Q."/>
        </authorList>
    </citation>
    <scope>NUCLEOTIDE SEQUENCE</scope>
    <source>
        <strain evidence="5">H3</strain>
        <tissue evidence="5">Leaf</tissue>
    </source>
</reference>
<evidence type="ECO:0000256" key="3">
    <source>
        <dbReference type="SAM" id="Phobius"/>
    </source>
</evidence>
<keyword evidence="6" id="KW-1185">Reference proteome</keyword>
<sequence>MAFFTQGAGCSASLRIQDHSNADRAANGGPEGRHISRFSGEAQTSSRAGLKAHYRGKKSGRTVARSGPRIGVVAFLVLCIVSITIFGGDYLFSLIRSHKGANPSFQSQGLFEKQDGSSLLSFWNQRSTVEGSAKVSTSLWEGDREDYSLNNNKRALHFGKAHVQNEELLDRDSRYWDRDDRIRDRDLDYGDAVSKDISGKRNQRENAYSAERERMEKARGNKELSYMRDPVREMGSDARKTASWRHSVSGNGGLYNERGRKELRIYEEQLEAALKEELNSRENHESGLYKQEDGDNGWSMNRQTNNEGSVLSANINLGNQTNTVRKEDPFWEDGEEYDYNDSIPEVDQSEMIDEEDPHLGVEEAGTLHGDRESNSSRRSEVTSKAMSEVTSQESVIKNRRDSWTRQTSRKTKHRRRSAPCEINFLDSTEGLKEPETSSRFQNFSLKYVELEDSPGIAGWEPRFAGHQSLAERNQSFKAEDQTVHCGFVQVPDQFKTTGFDLAEDDVLYLRTCRIAVSSCIFGSSDNVRAPRNRKLTGSYKKDVCFVMFVDQSTLDVMHQEGQQLDEKGFLGPWKIVLVKNMPYTDARRVGKIPKFLTHRLFPAARYSIWLDSKLRLQNDPVLILEYFLWRGGFEYAISNHYDRHCVWEEVLQNKKLNKYNHTAIDEQFAFYQADGLTRFNASDPRKRLPSNVPEGSFIIRAHTPMSNLFSCLWFNEVDRFTSRDQLSFAYTYMKFVRTNPSKHFYFNMFKDCERKSIAKLFRHRKANSSNEQQEADI</sequence>
<feature type="transmembrane region" description="Helical" evidence="3">
    <location>
        <begin position="70"/>
        <end position="92"/>
    </location>
</feature>
<feature type="compositionally biased region" description="Basic residues" evidence="2">
    <location>
        <begin position="407"/>
        <end position="417"/>
    </location>
</feature>
<dbReference type="AlphaFoldDB" id="A0A9D4V2K3"/>
<keyword evidence="3" id="KW-0812">Transmembrane</keyword>
<feature type="region of interest" description="Disordered" evidence="2">
    <location>
        <begin position="196"/>
        <end position="217"/>
    </location>
</feature>
<dbReference type="InterPro" id="IPR048354">
    <property type="entry name" value="TOD1_MUCI70_glycTrfase_dom"/>
</dbReference>
<organism evidence="5 6">
    <name type="scientific">Adiantum capillus-veneris</name>
    <name type="common">Maidenhair fern</name>
    <dbReference type="NCBI Taxonomy" id="13818"/>
    <lineage>
        <taxon>Eukaryota</taxon>
        <taxon>Viridiplantae</taxon>
        <taxon>Streptophyta</taxon>
        <taxon>Embryophyta</taxon>
        <taxon>Tracheophyta</taxon>
        <taxon>Polypodiopsida</taxon>
        <taxon>Polypodiidae</taxon>
        <taxon>Polypodiales</taxon>
        <taxon>Pteridineae</taxon>
        <taxon>Pteridaceae</taxon>
        <taxon>Vittarioideae</taxon>
        <taxon>Adiantum</taxon>
    </lineage>
</organism>
<dbReference type="Proteomes" id="UP000886520">
    <property type="component" value="Chromosome 6"/>
</dbReference>
<keyword evidence="3" id="KW-1133">Transmembrane helix</keyword>
<dbReference type="EMBL" id="JABFUD020000006">
    <property type="protein sequence ID" value="KAI5078246.1"/>
    <property type="molecule type" value="Genomic_DNA"/>
</dbReference>
<dbReference type="OrthoDB" id="1905162at2759"/>
<evidence type="ECO:0000256" key="1">
    <source>
        <dbReference type="SAM" id="Coils"/>
    </source>
</evidence>
<gene>
    <name evidence="5" type="ORF">GOP47_0005917</name>
</gene>
<feature type="region of interest" description="Disordered" evidence="2">
    <location>
        <begin position="363"/>
        <end position="417"/>
    </location>
</feature>
<protein>
    <recommendedName>
        <fullName evidence="4">TOD1/MUCI70 glycosyltransferase-like domain-containing protein</fullName>
    </recommendedName>
</protein>
<name>A0A9D4V2K3_ADICA</name>
<dbReference type="PANTHER" id="PTHR12956:SF24">
    <property type="entry name" value="TRANSMEMBRANE PROTEIN (DUF616)"/>
    <property type="match status" value="1"/>
</dbReference>
<evidence type="ECO:0000259" key="4">
    <source>
        <dbReference type="Pfam" id="PF04765"/>
    </source>
</evidence>
<proteinExistence type="predicted"/>
<feature type="coiled-coil region" evidence="1">
    <location>
        <begin position="256"/>
        <end position="283"/>
    </location>
</feature>
<keyword evidence="3" id="KW-0472">Membrane</keyword>
<dbReference type="Pfam" id="PF04765">
    <property type="entry name" value="TOD1_MUCI70"/>
    <property type="match status" value="1"/>
</dbReference>
<dbReference type="PANTHER" id="PTHR12956">
    <property type="entry name" value="ALKALINE CERAMIDASE-RELATED"/>
    <property type="match status" value="1"/>
</dbReference>
<evidence type="ECO:0000313" key="5">
    <source>
        <dbReference type="EMBL" id="KAI5078246.1"/>
    </source>
</evidence>
<comment type="caution">
    <text evidence="5">The sequence shown here is derived from an EMBL/GenBank/DDBJ whole genome shotgun (WGS) entry which is preliminary data.</text>
</comment>
<feature type="compositionally biased region" description="Polar residues" evidence="2">
    <location>
        <begin position="382"/>
        <end position="395"/>
    </location>
</feature>
<accession>A0A9D4V2K3</accession>
<feature type="region of interest" description="Disordered" evidence="2">
    <location>
        <begin position="318"/>
        <end position="341"/>
    </location>
</feature>